<dbReference type="SMART" id="SM00331">
    <property type="entry name" value="PP2C_SIG"/>
    <property type="match status" value="1"/>
</dbReference>
<keyword evidence="4" id="KW-1185">Reference proteome</keyword>
<dbReference type="PANTHER" id="PTHR43156:SF2">
    <property type="entry name" value="STAGE II SPORULATION PROTEIN E"/>
    <property type="match status" value="1"/>
</dbReference>
<dbReference type="PROSITE" id="PS50112">
    <property type="entry name" value="PAS"/>
    <property type="match status" value="1"/>
</dbReference>
<dbReference type="Gene3D" id="3.30.450.20">
    <property type="entry name" value="PAS domain"/>
    <property type="match status" value="1"/>
</dbReference>
<evidence type="ECO:0000259" key="2">
    <source>
        <dbReference type="PROSITE" id="PS50112"/>
    </source>
</evidence>
<dbReference type="Pfam" id="PF07228">
    <property type="entry name" value="SpoIIE"/>
    <property type="match status" value="1"/>
</dbReference>
<dbReference type="InterPro" id="IPR052016">
    <property type="entry name" value="Bact_Sigma-Reg"/>
</dbReference>
<reference evidence="3 4" key="1">
    <citation type="submission" date="2023-12" db="EMBL/GenBank/DDBJ databases">
        <title>Blastococcus brunescens sp. nov., an actonobacterium isolated from sandstone collected in sahara desert.</title>
        <authorList>
            <person name="Gtari M."/>
            <person name="Ghodhbane F."/>
        </authorList>
    </citation>
    <scope>NUCLEOTIDE SEQUENCE [LARGE SCALE GENOMIC DNA]</scope>
    <source>
        <strain evidence="3 4">BMG 8361</strain>
    </source>
</reference>
<dbReference type="InterPro" id="IPR036457">
    <property type="entry name" value="PPM-type-like_dom_sf"/>
</dbReference>
<dbReference type="SUPFAM" id="SSF81606">
    <property type="entry name" value="PP2C-like"/>
    <property type="match status" value="1"/>
</dbReference>
<dbReference type="InterPro" id="IPR001932">
    <property type="entry name" value="PPM-type_phosphatase-like_dom"/>
</dbReference>
<dbReference type="Proteomes" id="UP001324287">
    <property type="component" value="Chromosome"/>
</dbReference>
<sequence>MAQTVDPGPDPLEVIAAQLDAVIESAPFGIGLFDVDVRHVRVNPVLVEMNGLPASELLGRRPAELHPSVGGEAELLYREVMHSGRPRRDVLLTGEIGSRPGDIRHWNASFFPVRQAHEVIGLCVVVADVTTEHRLTVALAASEEAHRRLAEDLQRSLLPHALPRLAGMELGSVYRPSGVVAAVGGDFYDLVELDDASCLLVIGDVEGTGPVAASLTAAARYAIRATAVRTTDPAELLRIANEVLLREGAPNGTCTVACVLATRVGDLIELRAASAGHPLPLILRRSSDGVEELGAPGPLLGVLPDVRLPVSRATLSAGDVLVLYTDGVTEARYRTPEGALELFGEERLRSVLAATASAGAAEIARTVETAVATFESGHPADDLAVLALKVPAGA</sequence>
<dbReference type="NCBIfam" id="TIGR00229">
    <property type="entry name" value="sensory_box"/>
    <property type="match status" value="1"/>
</dbReference>
<feature type="domain" description="PAS" evidence="2">
    <location>
        <begin position="15"/>
        <end position="84"/>
    </location>
</feature>
<keyword evidence="1" id="KW-0378">Hydrolase</keyword>
<proteinExistence type="predicted"/>
<dbReference type="PANTHER" id="PTHR43156">
    <property type="entry name" value="STAGE II SPORULATION PROTEIN E-RELATED"/>
    <property type="match status" value="1"/>
</dbReference>
<dbReference type="SUPFAM" id="SSF55785">
    <property type="entry name" value="PYP-like sensor domain (PAS domain)"/>
    <property type="match status" value="1"/>
</dbReference>
<evidence type="ECO:0000313" key="3">
    <source>
        <dbReference type="EMBL" id="WRL61854.1"/>
    </source>
</evidence>
<dbReference type="Gene3D" id="3.60.40.10">
    <property type="entry name" value="PPM-type phosphatase domain"/>
    <property type="match status" value="1"/>
</dbReference>
<name>A0ABZ1ATF0_9ACTN</name>
<evidence type="ECO:0000313" key="4">
    <source>
        <dbReference type="Proteomes" id="UP001324287"/>
    </source>
</evidence>
<dbReference type="InterPro" id="IPR035965">
    <property type="entry name" value="PAS-like_dom_sf"/>
</dbReference>
<dbReference type="EMBL" id="CP141261">
    <property type="protein sequence ID" value="WRL61854.1"/>
    <property type="molecule type" value="Genomic_DNA"/>
</dbReference>
<dbReference type="InterPro" id="IPR000014">
    <property type="entry name" value="PAS"/>
</dbReference>
<accession>A0ABZ1ATF0</accession>
<dbReference type="Pfam" id="PF08448">
    <property type="entry name" value="PAS_4"/>
    <property type="match status" value="1"/>
</dbReference>
<protein>
    <submittedName>
        <fullName evidence="3">SpoIIE family protein phosphatase</fullName>
    </submittedName>
</protein>
<dbReference type="InterPro" id="IPR013656">
    <property type="entry name" value="PAS_4"/>
</dbReference>
<evidence type="ECO:0000256" key="1">
    <source>
        <dbReference type="ARBA" id="ARBA00022801"/>
    </source>
</evidence>
<dbReference type="RefSeq" id="WP_324273214.1">
    <property type="nucleotide sequence ID" value="NZ_CP141261.1"/>
</dbReference>
<organism evidence="3 4">
    <name type="scientific">Blastococcus brunescens</name>
    <dbReference type="NCBI Taxonomy" id="1564165"/>
    <lineage>
        <taxon>Bacteria</taxon>
        <taxon>Bacillati</taxon>
        <taxon>Actinomycetota</taxon>
        <taxon>Actinomycetes</taxon>
        <taxon>Geodermatophilales</taxon>
        <taxon>Geodermatophilaceae</taxon>
        <taxon>Blastococcus</taxon>
    </lineage>
</organism>
<gene>
    <name evidence="3" type="ORF">U6N30_17205</name>
</gene>